<name>A0A0C9R3A4_9HYME</name>
<dbReference type="Pfam" id="PF01347">
    <property type="entry name" value="Vitellogenin_N"/>
    <property type="match status" value="1"/>
</dbReference>
<dbReference type="GeneID" id="105263761"/>
<reference evidence="5" key="2">
    <citation type="submission" date="2025-04" db="UniProtKB">
        <authorList>
            <consortium name="RefSeq"/>
        </authorList>
    </citation>
    <scope>IDENTIFICATION</scope>
    <source>
        <strain evidence="5">USDA-PBARC FA_bdor</strain>
        <tissue evidence="5">Whole organism</tissue>
    </source>
</reference>
<evidence type="ECO:0000259" key="2">
    <source>
        <dbReference type="Pfam" id="PF01347"/>
    </source>
</evidence>
<dbReference type="InterPro" id="IPR015819">
    <property type="entry name" value="Lipid_transp_b-sht_shell"/>
</dbReference>
<keyword evidence="1" id="KW-0732">Signal</keyword>
<dbReference type="Gene3D" id="2.30.230.10">
    <property type="entry name" value="Lipovitellin, beta-sheet shell regions, chain A"/>
    <property type="match status" value="1"/>
</dbReference>
<dbReference type="EMBL" id="GBYB01001276">
    <property type="protein sequence ID" value="JAG71043.1"/>
    <property type="molecule type" value="Transcribed_RNA"/>
</dbReference>
<feature type="domain" description="Vitellogenin" evidence="2">
    <location>
        <begin position="96"/>
        <end position="288"/>
    </location>
</feature>
<evidence type="ECO:0000313" key="4">
    <source>
        <dbReference type="Proteomes" id="UP000694866"/>
    </source>
</evidence>
<protein>
    <submittedName>
        <fullName evidence="3">NuoD protein</fullName>
    </submittedName>
</protein>
<dbReference type="InterPro" id="IPR015816">
    <property type="entry name" value="Vitellinogen_b-sht_N"/>
</dbReference>
<dbReference type="AlphaFoldDB" id="A0A0C9R3A4"/>
<proteinExistence type="predicted"/>
<evidence type="ECO:0000313" key="3">
    <source>
        <dbReference type="EMBL" id="JAG71043.1"/>
    </source>
</evidence>
<gene>
    <name evidence="3" type="primary">nuoD</name>
    <name evidence="5" type="synonym">LOC105263761</name>
    <name evidence="3" type="ORF">g.56536</name>
</gene>
<dbReference type="InterPro" id="IPR001747">
    <property type="entry name" value="Vitellogenin_N"/>
</dbReference>
<sequence length="314" mass="35837">MNIIILPLLIANQLNLNNETWRHGPEIRYNVTYNATTKQLSDVTNGKDRMGLYNLETQLKCWPRGSKIFNCRLDKPMSFVSFFNSSTEKPLVSPSDDGEEQLAKYNFEMKFNRFGIKQLFVPSSISPMVLDMIRAIANQFHTGIDLTDKSEGTYRAWENFTTGDCFTSYTVKLSDVNEKSKLDSQSNKWQPQFTTNVRKIRNLEKCRMTAPYFFGSRESWRDNQRLIIKLKSSESSIIANETYFSSATETLLELDNTKSLPSGTTIMSENMSVTLDSVVPAEEEVKKINDPASAGIVTGKWIHDDFSKESMSEE</sequence>
<accession>A0A9R1TW29</accession>
<dbReference type="GO" id="GO:0005319">
    <property type="term" value="F:lipid transporter activity"/>
    <property type="evidence" value="ECO:0007669"/>
    <property type="project" value="InterPro"/>
</dbReference>
<dbReference type="KEGG" id="fas:105263761"/>
<dbReference type="Proteomes" id="UP000694866">
    <property type="component" value="Unplaced"/>
</dbReference>
<reference evidence="3" key="1">
    <citation type="submission" date="2015-01" db="EMBL/GenBank/DDBJ databases">
        <title>Transcriptome Assembly of Fopius arisanus.</title>
        <authorList>
            <person name="Geib S."/>
        </authorList>
    </citation>
    <scope>NUCLEOTIDE SEQUENCE</scope>
</reference>
<dbReference type="RefSeq" id="XP_011298478.1">
    <property type="nucleotide sequence ID" value="XM_011300176.1"/>
</dbReference>
<dbReference type="OrthoDB" id="7686199at2759"/>
<keyword evidence="4" id="KW-1185">Reference proteome</keyword>
<dbReference type="SUPFAM" id="SSF56968">
    <property type="entry name" value="Lipovitellin-phosvitin complex, beta-sheet shell regions"/>
    <property type="match status" value="1"/>
</dbReference>
<organism evidence="3">
    <name type="scientific">Fopius arisanus</name>
    <dbReference type="NCBI Taxonomy" id="64838"/>
    <lineage>
        <taxon>Eukaryota</taxon>
        <taxon>Metazoa</taxon>
        <taxon>Ecdysozoa</taxon>
        <taxon>Arthropoda</taxon>
        <taxon>Hexapoda</taxon>
        <taxon>Insecta</taxon>
        <taxon>Pterygota</taxon>
        <taxon>Neoptera</taxon>
        <taxon>Endopterygota</taxon>
        <taxon>Hymenoptera</taxon>
        <taxon>Apocrita</taxon>
        <taxon>Ichneumonoidea</taxon>
        <taxon>Braconidae</taxon>
        <taxon>Opiinae</taxon>
        <taxon>Fopius</taxon>
    </lineage>
</organism>
<evidence type="ECO:0000256" key="1">
    <source>
        <dbReference type="ARBA" id="ARBA00022729"/>
    </source>
</evidence>
<evidence type="ECO:0000313" key="5">
    <source>
        <dbReference type="RefSeq" id="XP_011298478.1"/>
    </source>
</evidence>
<accession>A0A0C9R3A4</accession>